<name>A0A939F221_9BACT</name>
<dbReference type="AlphaFoldDB" id="A0A939F221"/>
<gene>
    <name evidence="2" type="ORF">J0X19_22080</name>
</gene>
<reference evidence="2" key="1">
    <citation type="submission" date="2021-03" db="EMBL/GenBank/DDBJ databases">
        <authorList>
            <person name="Kim M.K."/>
        </authorList>
    </citation>
    <scope>NUCLEOTIDE SEQUENCE</scope>
    <source>
        <strain evidence="2">BT186</strain>
    </source>
</reference>
<evidence type="ECO:0000313" key="2">
    <source>
        <dbReference type="EMBL" id="MBO0360665.1"/>
    </source>
</evidence>
<organism evidence="2 3">
    <name type="scientific">Hymenobacter telluris</name>
    <dbReference type="NCBI Taxonomy" id="2816474"/>
    <lineage>
        <taxon>Bacteria</taxon>
        <taxon>Pseudomonadati</taxon>
        <taxon>Bacteroidota</taxon>
        <taxon>Cytophagia</taxon>
        <taxon>Cytophagales</taxon>
        <taxon>Hymenobacteraceae</taxon>
        <taxon>Hymenobacter</taxon>
    </lineage>
</organism>
<evidence type="ECO:0000313" key="3">
    <source>
        <dbReference type="Proteomes" id="UP000664144"/>
    </source>
</evidence>
<dbReference type="Proteomes" id="UP000664144">
    <property type="component" value="Unassembled WGS sequence"/>
</dbReference>
<proteinExistence type="predicted"/>
<evidence type="ECO:0000256" key="1">
    <source>
        <dbReference type="SAM" id="MobiDB-lite"/>
    </source>
</evidence>
<comment type="caution">
    <text evidence="2">The sequence shown here is derived from an EMBL/GenBank/DDBJ whole genome shotgun (WGS) entry which is preliminary data.</text>
</comment>
<accession>A0A939F221</accession>
<dbReference type="EMBL" id="JAFLQZ010000021">
    <property type="protein sequence ID" value="MBO0360665.1"/>
    <property type="molecule type" value="Genomic_DNA"/>
</dbReference>
<sequence>MAAPRPLGARPPQPKGPASAGPLLLEHLSEQEGWALIEDGRQVNPCIRTAPALAFYLSRH</sequence>
<dbReference type="RefSeq" id="WP_206986580.1">
    <property type="nucleotide sequence ID" value="NZ_JAFLQZ010000021.1"/>
</dbReference>
<keyword evidence="3" id="KW-1185">Reference proteome</keyword>
<protein>
    <submittedName>
        <fullName evidence="2">Uncharacterized protein</fullName>
    </submittedName>
</protein>
<feature type="region of interest" description="Disordered" evidence="1">
    <location>
        <begin position="1"/>
        <end position="21"/>
    </location>
</feature>